<dbReference type="SUPFAM" id="SSF55874">
    <property type="entry name" value="ATPase domain of HSP90 chaperone/DNA topoisomerase II/histidine kinase"/>
    <property type="match status" value="1"/>
</dbReference>
<feature type="domain" description="Histidine kinase" evidence="6">
    <location>
        <begin position="126"/>
        <end position="351"/>
    </location>
</feature>
<evidence type="ECO:0000256" key="3">
    <source>
        <dbReference type="ARBA" id="ARBA00022553"/>
    </source>
</evidence>
<dbReference type="InterPro" id="IPR004358">
    <property type="entry name" value="Sig_transdc_His_kin-like_C"/>
</dbReference>
<reference evidence="7 8" key="1">
    <citation type="submission" date="2023-01" db="EMBL/GenBank/DDBJ databases">
        <title>Novel diversity within Roseofilum (Cyanobacteria; Desertifilaceae) from marine benthic mats with descriptions of four novel species.</title>
        <authorList>
            <person name="Wang Y."/>
            <person name="Berthold D.E."/>
            <person name="Hu J."/>
            <person name="Lefler F.W."/>
            <person name="Laughinghouse H.D. IV."/>
        </authorList>
    </citation>
    <scope>NUCLEOTIDE SEQUENCE [LARGE SCALE GENOMIC DNA]</scope>
    <source>
        <strain evidence="7 8">BLCC-M154</strain>
    </source>
</reference>
<dbReference type="CDD" id="cd00082">
    <property type="entry name" value="HisKA"/>
    <property type="match status" value="1"/>
</dbReference>
<evidence type="ECO:0000256" key="4">
    <source>
        <dbReference type="ARBA" id="ARBA00022777"/>
    </source>
</evidence>
<gene>
    <name evidence="7" type="ORF">PMG71_16090</name>
</gene>
<dbReference type="InterPro" id="IPR005467">
    <property type="entry name" value="His_kinase_dom"/>
</dbReference>
<evidence type="ECO:0000256" key="5">
    <source>
        <dbReference type="ARBA" id="ARBA00023012"/>
    </source>
</evidence>
<dbReference type="InterPro" id="IPR036890">
    <property type="entry name" value="HATPase_C_sf"/>
</dbReference>
<protein>
    <recommendedName>
        <fullName evidence="2">histidine kinase</fullName>
        <ecNumber evidence="2">2.7.13.3</ecNumber>
    </recommendedName>
</protein>
<evidence type="ECO:0000259" key="6">
    <source>
        <dbReference type="PROSITE" id="PS50109"/>
    </source>
</evidence>
<keyword evidence="5" id="KW-0902">Two-component regulatory system</keyword>
<evidence type="ECO:0000256" key="2">
    <source>
        <dbReference type="ARBA" id="ARBA00012438"/>
    </source>
</evidence>
<dbReference type="InterPro" id="IPR003594">
    <property type="entry name" value="HATPase_dom"/>
</dbReference>
<dbReference type="EMBL" id="JAQOSP010000104">
    <property type="protein sequence ID" value="MDJ1170949.1"/>
    <property type="molecule type" value="Genomic_DNA"/>
</dbReference>
<comment type="caution">
    <text evidence="7">The sequence shown here is derived from an EMBL/GenBank/DDBJ whole genome shotgun (WGS) entry which is preliminary data.</text>
</comment>
<dbReference type="GO" id="GO:0016301">
    <property type="term" value="F:kinase activity"/>
    <property type="evidence" value="ECO:0007669"/>
    <property type="project" value="UniProtKB-KW"/>
</dbReference>
<evidence type="ECO:0000256" key="1">
    <source>
        <dbReference type="ARBA" id="ARBA00000085"/>
    </source>
</evidence>
<dbReference type="Gene3D" id="3.30.565.10">
    <property type="entry name" value="Histidine kinase-like ATPase, C-terminal domain"/>
    <property type="match status" value="1"/>
</dbReference>
<proteinExistence type="predicted"/>
<evidence type="ECO:0000313" key="8">
    <source>
        <dbReference type="Proteomes" id="UP001235303"/>
    </source>
</evidence>
<dbReference type="PANTHER" id="PTHR43547:SF2">
    <property type="entry name" value="HYBRID SIGNAL TRANSDUCTION HISTIDINE KINASE C"/>
    <property type="match status" value="1"/>
</dbReference>
<organism evidence="7 8">
    <name type="scientific">Roseofilum acuticapitatum BLCC-M154</name>
    <dbReference type="NCBI Taxonomy" id="3022444"/>
    <lineage>
        <taxon>Bacteria</taxon>
        <taxon>Bacillati</taxon>
        <taxon>Cyanobacteriota</taxon>
        <taxon>Cyanophyceae</taxon>
        <taxon>Desertifilales</taxon>
        <taxon>Desertifilaceae</taxon>
        <taxon>Roseofilum</taxon>
        <taxon>Roseofilum acuticapitatum</taxon>
    </lineage>
</organism>
<dbReference type="Pfam" id="PF00512">
    <property type="entry name" value="HisKA"/>
    <property type="match status" value="1"/>
</dbReference>
<dbReference type="SMART" id="SM00388">
    <property type="entry name" value="HisKA"/>
    <property type="match status" value="1"/>
</dbReference>
<keyword evidence="3" id="KW-0597">Phosphoprotein</keyword>
<dbReference type="Pfam" id="PF02518">
    <property type="entry name" value="HATPase_c"/>
    <property type="match status" value="1"/>
</dbReference>
<dbReference type="PRINTS" id="PR00344">
    <property type="entry name" value="BCTRLSENSOR"/>
</dbReference>
<keyword evidence="8" id="KW-1185">Reference proteome</keyword>
<dbReference type="SUPFAM" id="SSF47384">
    <property type="entry name" value="Homodimeric domain of signal transducing histidine kinase"/>
    <property type="match status" value="1"/>
</dbReference>
<keyword evidence="4 7" id="KW-0808">Transferase</keyword>
<keyword evidence="4 7" id="KW-0418">Kinase</keyword>
<dbReference type="PROSITE" id="PS50109">
    <property type="entry name" value="HIS_KIN"/>
    <property type="match status" value="1"/>
</dbReference>
<dbReference type="Gene3D" id="1.10.287.130">
    <property type="match status" value="1"/>
</dbReference>
<sequence>MSFKGLSSGKNTDINCTQTLDRANYSLPYTLESGDTCTPAWNSTMENLNLDRGLSLPDSACVGVSAVPGSVSPTPQTLRQFQVLVAERTAQLELSLKVQAKLYEQTRRQVEELRHLNELKDEFLSTISHELRTPLTSMCLAIRMLRQPGISADRQQKYLEILDSQCQQEIHLINDLLALQELEEQTVETDHQALDLQELMEQVTASFENQWSHKHLTLNLEIAPEATSLETEPESVKRILAELLANAGKFSDAQSQVKILVQPYQAEGIKGVQVAIANQGMGIQAEELGEVFQKFRRGTGVTERAIAGTGLGLALVKALVEQLGGTITVHSQPLNSGSSWETCFTLILPQS</sequence>
<dbReference type="InterPro" id="IPR003661">
    <property type="entry name" value="HisK_dim/P_dom"/>
</dbReference>
<dbReference type="EC" id="2.7.13.3" evidence="2"/>
<dbReference type="SMART" id="SM00387">
    <property type="entry name" value="HATPase_c"/>
    <property type="match status" value="1"/>
</dbReference>
<name>A0ABT7AVL6_9CYAN</name>
<dbReference type="RefSeq" id="WP_283754703.1">
    <property type="nucleotide sequence ID" value="NZ_JAQOSP010000104.1"/>
</dbReference>
<dbReference type="InterPro" id="IPR036097">
    <property type="entry name" value="HisK_dim/P_sf"/>
</dbReference>
<comment type="catalytic activity">
    <reaction evidence="1">
        <text>ATP + protein L-histidine = ADP + protein N-phospho-L-histidine.</text>
        <dbReference type="EC" id="2.7.13.3"/>
    </reaction>
</comment>
<accession>A0ABT7AVL6</accession>
<dbReference type="Proteomes" id="UP001235303">
    <property type="component" value="Unassembled WGS sequence"/>
</dbReference>
<dbReference type="PANTHER" id="PTHR43547">
    <property type="entry name" value="TWO-COMPONENT HISTIDINE KINASE"/>
    <property type="match status" value="1"/>
</dbReference>
<evidence type="ECO:0000313" key="7">
    <source>
        <dbReference type="EMBL" id="MDJ1170949.1"/>
    </source>
</evidence>